<protein>
    <recommendedName>
        <fullName evidence="1">F-box domain-containing protein</fullName>
    </recommendedName>
</protein>
<dbReference type="InterPro" id="IPR032675">
    <property type="entry name" value="LRR_dom_sf"/>
</dbReference>
<feature type="domain" description="F-box" evidence="1">
    <location>
        <begin position="11"/>
        <end position="57"/>
    </location>
</feature>
<dbReference type="Gene3D" id="3.80.10.10">
    <property type="entry name" value="Ribonuclease Inhibitor"/>
    <property type="match status" value="1"/>
</dbReference>
<organism evidence="2 3">
    <name type="scientific">Sporormia fimetaria CBS 119925</name>
    <dbReference type="NCBI Taxonomy" id="1340428"/>
    <lineage>
        <taxon>Eukaryota</taxon>
        <taxon>Fungi</taxon>
        <taxon>Dikarya</taxon>
        <taxon>Ascomycota</taxon>
        <taxon>Pezizomycotina</taxon>
        <taxon>Dothideomycetes</taxon>
        <taxon>Pleosporomycetidae</taxon>
        <taxon>Pleosporales</taxon>
        <taxon>Sporormiaceae</taxon>
        <taxon>Sporormia</taxon>
    </lineage>
</organism>
<gene>
    <name evidence="2" type="ORF">M011DRAFT_489479</name>
</gene>
<reference evidence="2" key="1">
    <citation type="journal article" date="2020" name="Stud. Mycol.">
        <title>101 Dothideomycetes genomes: a test case for predicting lifestyles and emergence of pathogens.</title>
        <authorList>
            <person name="Haridas S."/>
            <person name="Albert R."/>
            <person name="Binder M."/>
            <person name="Bloem J."/>
            <person name="Labutti K."/>
            <person name="Salamov A."/>
            <person name="Andreopoulos B."/>
            <person name="Baker S."/>
            <person name="Barry K."/>
            <person name="Bills G."/>
            <person name="Bluhm B."/>
            <person name="Cannon C."/>
            <person name="Castanera R."/>
            <person name="Culley D."/>
            <person name="Daum C."/>
            <person name="Ezra D."/>
            <person name="Gonzalez J."/>
            <person name="Henrissat B."/>
            <person name="Kuo A."/>
            <person name="Liang C."/>
            <person name="Lipzen A."/>
            <person name="Lutzoni F."/>
            <person name="Magnuson J."/>
            <person name="Mondo S."/>
            <person name="Nolan M."/>
            <person name="Ohm R."/>
            <person name="Pangilinan J."/>
            <person name="Park H.-J."/>
            <person name="Ramirez L."/>
            <person name="Alfaro M."/>
            <person name="Sun H."/>
            <person name="Tritt A."/>
            <person name="Yoshinaga Y."/>
            <person name="Zwiers L.-H."/>
            <person name="Turgeon B."/>
            <person name="Goodwin S."/>
            <person name="Spatafora J."/>
            <person name="Crous P."/>
            <person name="Grigoriev I."/>
        </authorList>
    </citation>
    <scope>NUCLEOTIDE SEQUENCE</scope>
    <source>
        <strain evidence="2">CBS 119925</strain>
    </source>
</reference>
<evidence type="ECO:0000259" key="1">
    <source>
        <dbReference type="PROSITE" id="PS50181"/>
    </source>
</evidence>
<dbReference type="SUPFAM" id="SSF52047">
    <property type="entry name" value="RNI-like"/>
    <property type="match status" value="1"/>
</dbReference>
<dbReference type="InterPro" id="IPR036047">
    <property type="entry name" value="F-box-like_dom_sf"/>
</dbReference>
<dbReference type="OrthoDB" id="2522477at2759"/>
<proteinExistence type="predicted"/>
<dbReference type="AlphaFoldDB" id="A0A6A6V2B5"/>
<keyword evidence="3" id="KW-1185">Reference proteome</keyword>
<dbReference type="Proteomes" id="UP000799440">
    <property type="component" value="Unassembled WGS sequence"/>
</dbReference>
<dbReference type="EMBL" id="MU006594">
    <property type="protein sequence ID" value="KAF2743740.1"/>
    <property type="molecule type" value="Genomic_DNA"/>
</dbReference>
<evidence type="ECO:0000313" key="2">
    <source>
        <dbReference type="EMBL" id="KAF2743740.1"/>
    </source>
</evidence>
<dbReference type="InterPro" id="IPR001810">
    <property type="entry name" value="F-box_dom"/>
</dbReference>
<sequence>MANEEYAPTSQFPLLSLPAELTLLVVEQVEARDDLINLSLTCRRLQELAEPLIWRSLLILHGTHARRVRQAVWSRRERMDAIQQLDIFYGDEFDQDDIGLLDKNNFFCHLRKLRHLTIEGPCPNNHGGWTEGTANFPSYTRINYTQLIVDSVQSGLQGFSFTRTPDLLSMLQTLTLHGHRNAAEPFTLGGASAIFLHPTLRKLTISCSDFDGPWTIDDIEPGTLKTTPLESLTLIECNIYLSLLEIALRLPKALRELSLNERKYVWEGCRPDHSRPRTDSPDFITLLAYQASSLQRITHNSEPLQGGTEIAVGRPLPNAYLNADQIEALSTFTALTDLEISVTSVLTHLPRYSTSLTNLRLNDSDATVGFHMTPISLRLHGLYRRIFHTTCETCTASNLPNIDLVLSLPGRPSIELEEHFCAANPDCLHNRRCVYWLAAVLKARKRRFRIFVEEFINHSNLRYIPPYMYGEEPPVETCVYNSDDLWTFANRRTYADDREELDPFLKAVCAPGVDNLVRVEKTTNVCILILRTMTGP</sequence>
<dbReference type="SUPFAM" id="SSF81383">
    <property type="entry name" value="F-box domain"/>
    <property type="match status" value="1"/>
</dbReference>
<name>A0A6A6V2B5_9PLEO</name>
<dbReference type="Pfam" id="PF12937">
    <property type="entry name" value="F-box-like"/>
    <property type="match status" value="1"/>
</dbReference>
<accession>A0A6A6V2B5</accession>
<dbReference type="PROSITE" id="PS50181">
    <property type="entry name" value="FBOX"/>
    <property type="match status" value="1"/>
</dbReference>
<evidence type="ECO:0000313" key="3">
    <source>
        <dbReference type="Proteomes" id="UP000799440"/>
    </source>
</evidence>